<feature type="transmembrane region" description="Helical" evidence="7">
    <location>
        <begin position="455"/>
        <end position="477"/>
    </location>
</feature>
<feature type="domain" description="4Fe-4S ferredoxin-type" evidence="8">
    <location>
        <begin position="330"/>
        <end position="362"/>
    </location>
</feature>
<evidence type="ECO:0000313" key="10">
    <source>
        <dbReference type="Proteomes" id="UP000502823"/>
    </source>
</evidence>
<feature type="transmembrane region" description="Helical" evidence="7">
    <location>
        <begin position="180"/>
        <end position="200"/>
    </location>
</feature>
<dbReference type="PANTHER" id="PTHR13018">
    <property type="entry name" value="PROBABLE MEMBRANE PROTEIN DUF221-RELATED"/>
    <property type="match status" value="1"/>
</dbReference>
<dbReference type="Proteomes" id="UP000502823">
    <property type="component" value="Unassembled WGS sequence"/>
</dbReference>
<feature type="transmembrane region" description="Helical" evidence="7">
    <location>
        <begin position="687"/>
        <end position="705"/>
    </location>
</feature>
<dbReference type="InterPro" id="IPR032880">
    <property type="entry name" value="CSC1/OSCA1-like_N"/>
</dbReference>
<evidence type="ECO:0000256" key="4">
    <source>
        <dbReference type="ARBA" id="ARBA00022692"/>
    </source>
</evidence>
<dbReference type="InterPro" id="IPR017896">
    <property type="entry name" value="4Fe4S_Fe-S-bd"/>
</dbReference>
<dbReference type="AlphaFoldDB" id="A0A6L2Q8V7"/>
<evidence type="ECO:0000256" key="3">
    <source>
        <dbReference type="ARBA" id="ARBA00022448"/>
    </source>
</evidence>
<dbReference type="InterPro" id="IPR027815">
    <property type="entry name" value="CSC1/OSCA1-like_cyt"/>
</dbReference>
<proteinExistence type="inferred from homology"/>
<feature type="transmembrane region" description="Helical" evidence="7">
    <location>
        <begin position="639"/>
        <end position="666"/>
    </location>
</feature>
<keyword evidence="5 7" id="KW-1133">Transmembrane helix</keyword>
<evidence type="ECO:0000313" key="9">
    <source>
        <dbReference type="EMBL" id="GFG39992.1"/>
    </source>
</evidence>
<dbReference type="InterPro" id="IPR045122">
    <property type="entry name" value="Csc1-like"/>
</dbReference>
<dbReference type="GO" id="GO:0005227">
    <property type="term" value="F:calcium-activated cation channel activity"/>
    <property type="evidence" value="ECO:0007669"/>
    <property type="project" value="InterPro"/>
</dbReference>
<keyword evidence="4 7" id="KW-0812">Transmembrane</keyword>
<evidence type="ECO:0000256" key="7">
    <source>
        <dbReference type="SAM" id="Phobius"/>
    </source>
</evidence>
<dbReference type="PROSITE" id="PS51379">
    <property type="entry name" value="4FE4S_FER_2"/>
    <property type="match status" value="1"/>
</dbReference>
<comment type="subcellular location">
    <subcellularLocation>
        <location evidence="1">Membrane</location>
        <topology evidence="1">Multi-pass membrane protein</topology>
    </subcellularLocation>
</comment>
<keyword evidence="6 7" id="KW-0472">Membrane</keyword>
<gene>
    <name evidence="9" type="ORF">Cfor_06225</name>
</gene>
<protein>
    <recommendedName>
        <fullName evidence="8">4Fe-4S ferredoxin-type domain-containing protein</fullName>
    </recommendedName>
</protein>
<dbReference type="OrthoDB" id="1689567at2759"/>
<accession>A0A6L2Q8V7</accession>
<dbReference type="InParanoid" id="A0A6L2Q8V7"/>
<dbReference type="Pfam" id="PF02714">
    <property type="entry name" value="RSN1_7TM"/>
    <property type="match status" value="1"/>
</dbReference>
<dbReference type="EMBL" id="BLKM01001305">
    <property type="protein sequence ID" value="GFG39992.1"/>
    <property type="molecule type" value="Genomic_DNA"/>
</dbReference>
<feature type="transmembrane region" description="Helical" evidence="7">
    <location>
        <begin position="497"/>
        <end position="516"/>
    </location>
</feature>
<evidence type="ECO:0000259" key="8">
    <source>
        <dbReference type="PROSITE" id="PS51379"/>
    </source>
</evidence>
<evidence type="ECO:0000256" key="1">
    <source>
        <dbReference type="ARBA" id="ARBA00004141"/>
    </source>
</evidence>
<evidence type="ECO:0000256" key="5">
    <source>
        <dbReference type="ARBA" id="ARBA00022989"/>
    </source>
</evidence>
<comment type="similarity">
    <text evidence="2">Belongs to the CSC1 (TC 1.A.17) family.</text>
</comment>
<dbReference type="Pfam" id="PF14703">
    <property type="entry name" value="PHM7_cyt"/>
    <property type="match status" value="1"/>
</dbReference>
<feature type="transmembrane region" description="Helical" evidence="7">
    <location>
        <begin position="725"/>
        <end position="747"/>
    </location>
</feature>
<name>A0A6L2Q8V7_COPFO</name>
<dbReference type="GO" id="GO:0005886">
    <property type="term" value="C:plasma membrane"/>
    <property type="evidence" value="ECO:0007669"/>
    <property type="project" value="TreeGrafter"/>
</dbReference>
<keyword evidence="3" id="KW-0813">Transport</keyword>
<sequence>MVFHFTGRCEKFPGTEFVNCCLQQLFIVLVNLKCVIMLFLSSDPVNEFSSSRDKCVYYNRTTNNIFTSAYEGIPENLLLNFMGWMILILLFAVLRKRAWNYGRIALVQKTEERWTHLFYGTMDEVVGASEAESVTSLDSSIHTDKGLCSWLTAVFRIKDENILMKCGPDAVQYLSFQRHIIVCMLIMMIISLTIVLPINFQGDLEGDERTFGHTTLSNLRPDSSYLWTHVTLAILYLPLGIIIMRRFSVTIKFDDRDTNVSRTLMITKIPIKKCDLFDLRRHFCEAYPEMEIQDIQLAYNISRVIVLDKEREKVYQARLYCENYVKSTGMRLDMRPYVCGNICGCCDLFGCPTVDAIEYYAEEEAHLRNQVDQERADALKKPLGIAFITLVSVEAAQKIHDDHKPSYKCSNNPPSSSVSCHLEPHNWHVQFAPSPKDIYWENLSVPSSYWYIKAVLINFFLFLVLFFLTTPAIVVNFLDNMVVENEVEKMSPILSEFLPTLLLWTVAALLPVLVSYSDEWLSHWTRSEQNHSVMNKTFFFLLFMVLVLPSLGLTRHAFVDWTIHARNETYRWECVFLPDKGAFFVNYVTTSALIGTALELIRFPELFVYALRLCLARSQAETASVRKAILWEFPFGVQYAWMLLIFAMTTMYSLSCPLITPFGLLYMVMKHLVDRYNIYFVYGPSKISSRIHTAAINIVIISITLQQLSFTSLSILRQGFNNISIYSLIGFCVTLLFLSAQIFLNWCRGFSPISYQNCQSSQGSSNQTSPRSRSLHQFVPEVLHPPQNHQPDVVGVQNPMEGLSILQRTYGTQDDDHGNLVEAVVSPDSVLSLDPGIINSHDRTALYQDYDGSNTETVSLLGAQYEACTSSRTCQELVSQLQSYCKTPELVLCVHNNA</sequence>
<feature type="transmembrane region" description="Helical" evidence="7">
    <location>
        <begin position="77"/>
        <end position="94"/>
    </location>
</feature>
<organism evidence="9 10">
    <name type="scientific">Coptotermes formosanus</name>
    <name type="common">Formosan subterranean termite</name>
    <dbReference type="NCBI Taxonomy" id="36987"/>
    <lineage>
        <taxon>Eukaryota</taxon>
        <taxon>Metazoa</taxon>
        <taxon>Ecdysozoa</taxon>
        <taxon>Arthropoda</taxon>
        <taxon>Hexapoda</taxon>
        <taxon>Insecta</taxon>
        <taxon>Pterygota</taxon>
        <taxon>Neoptera</taxon>
        <taxon>Polyneoptera</taxon>
        <taxon>Dictyoptera</taxon>
        <taxon>Blattodea</taxon>
        <taxon>Blattoidea</taxon>
        <taxon>Termitoidae</taxon>
        <taxon>Rhinotermitidae</taxon>
        <taxon>Coptotermes</taxon>
    </lineage>
</organism>
<dbReference type="Pfam" id="PF13967">
    <property type="entry name" value="RSN1_TM"/>
    <property type="match status" value="1"/>
</dbReference>
<keyword evidence="10" id="KW-1185">Reference proteome</keyword>
<evidence type="ECO:0000256" key="2">
    <source>
        <dbReference type="ARBA" id="ARBA00007779"/>
    </source>
</evidence>
<dbReference type="InterPro" id="IPR003864">
    <property type="entry name" value="CSC1/OSCA1-like_7TM"/>
</dbReference>
<feature type="transmembrane region" description="Helical" evidence="7">
    <location>
        <begin position="225"/>
        <end position="244"/>
    </location>
</feature>
<comment type="caution">
    <text evidence="9">The sequence shown here is derived from an EMBL/GenBank/DDBJ whole genome shotgun (WGS) entry which is preliminary data.</text>
</comment>
<evidence type="ECO:0000256" key="6">
    <source>
        <dbReference type="ARBA" id="ARBA00023136"/>
    </source>
</evidence>
<feature type="transmembrane region" description="Helical" evidence="7">
    <location>
        <begin position="537"/>
        <end position="558"/>
    </location>
</feature>
<feature type="transmembrane region" description="Helical" evidence="7">
    <location>
        <begin position="21"/>
        <end position="40"/>
    </location>
</feature>
<dbReference type="FunCoup" id="A0A6L2Q8V7">
    <property type="interactions" value="31"/>
</dbReference>
<dbReference type="PANTHER" id="PTHR13018:SF5">
    <property type="entry name" value="RE44586P"/>
    <property type="match status" value="1"/>
</dbReference>
<reference evidence="10" key="1">
    <citation type="submission" date="2020-01" db="EMBL/GenBank/DDBJ databases">
        <title>Draft genome sequence of the Termite Coptotermes fromosanus.</title>
        <authorList>
            <person name="Itakura S."/>
            <person name="Yosikawa Y."/>
            <person name="Umezawa K."/>
        </authorList>
    </citation>
    <scope>NUCLEOTIDE SEQUENCE [LARGE SCALE GENOMIC DNA]</scope>
</reference>